<keyword evidence="5 6" id="KW-0539">Nucleus</keyword>
<proteinExistence type="inferred from homology"/>
<dbReference type="STRING" id="22663.A0A2I0HTB7"/>
<comment type="caution">
    <text evidence="8">The sequence shown here is derived from an EMBL/GenBank/DDBJ whole genome shotgun (WGS) entry which is preliminary data.</text>
</comment>
<keyword evidence="9" id="KW-1185">Reference proteome</keyword>
<keyword evidence="6" id="KW-0156">Chromatin regulator</keyword>
<comment type="subcellular location">
    <subcellularLocation>
        <location evidence="1 6">Nucleus</location>
    </subcellularLocation>
</comment>
<keyword evidence="6 7" id="KW-0175">Coiled coil</keyword>
<evidence type="ECO:0000256" key="3">
    <source>
        <dbReference type="ARBA" id="ARBA00022771"/>
    </source>
</evidence>
<evidence type="ECO:0000256" key="7">
    <source>
        <dbReference type="SAM" id="Coils"/>
    </source>
</evidence>
<evidence type="ECO:0000256" key="4">
    <source>
        <dbReference type="ARBA" id="ARBA00022833"/>
    </source>
</evidence>
<gene>
    <name evidence="8" type="ORF">CRG98_044898</name>
</gene>
<dbReference type="GO" id="GO:0033503">
    <property type="term" value="C:HULC complex"/>
    <property type="evidence" value="ECO:0007669"/>
    <property type="project" value="TreeGrafter"/>
</dbReference>
<evidence type="ECO:0000256" key="2">
    <source>
        <dbReference type="ARBA" id="ARBA00022723"/>
    </source>
</evidence>
<dbReference type="PANTHER" id="PTHR23163:SF8">
    <property type="entry name" value="E3 UBIQUITIN-PROTEIN LIGASE BRE1-LIKE 2"/>
    <property type="match status" value="1"/>
</dbReference>
<organism evidence="8 9">
    <name type="scientific">Punica granatum</name>
    <name type="common">Pomegranate</name>
    <dbReference type="NCBI Taxonomy" id="22663"/>
    <lineage>
        <taxon>Eukaryota</taxon>
        <taxon>Viridiplantae</taxon>
        <taxon>Streptophyta</taxon>
        <taxon>Embryophyta</taxon>
        <taxon>Tracheophyta</taxon>
        <taxon>Spermatophyta</taxon>
        <taxon>Magnoliopsida</taxon>
        <taxon>eudicotyledons</taxon>
        <taxon>Gunneridae</taxon>
        <taxon>Pentapetalae</taxon>
        <taxon>rosids</taxon>
        <taxon>malvids</taxon>
        <taxon>Myrtales</taxon>
        <taxon>Lythraceae</taxon>
        <taxon>Punica</taxon>
    </lineage>
</organism>
<dbReference type="EC" id="2.3.2.27" evidence="6"/>
<dbReference type="GO" id="GO:0008270">
    <property type="term" value="F:zinc ion binding"/>
    <property type="evidence" value="ECO:0007669"/>
    <property type="project" value="UniProtKB-KW"/>
</dbReference>
<evidence type="ECO:0000256" key="6">
    <source>
        <dbReference type="RuleBase" id="RU365038"/>
    </source>
</evidence>
<name>A0A2I0HTB7_PUNGR</name>
<dbReference type="GO" id="GO:0005634">
    <property type="term" value="C:nucleus"/>
    <property type="evidence" value="ECO:0007669"/>
    <property type="project" value="UniProtKB-SubCell"/>
</dbReference>
<dbReference type="UniPathway" id="UPA00143"/>
<dbReference type="Proteomes" id="UP000233551">
    <property type="component" value="Unassembled WGS sequence"/>
</dbReference>
<feature type="coiled-coil region" evidence="7">
    <location>
        <begin position="42"/>
        <end position="76"/>
    </location>
</feature>
<keyword evidence="6" id="KW-0808">Transferase</keyword>
<comment type="similarity">
    <text evidence="6">Belongs to the BRE1 family.</text>
</comment>
<sequence length="170" mass="19032">MSSDSVSSNSHGQSDEQWMSPYEYEVNATFLLYHNQRFVQQLNSQRDNMNVLNGKIQALRENRASYDAMLVSINQEWNQVIDDLIFLEARAGGLLNALKALNNAENSGEENFLSRLLETDSIATGYIDGALANRCLSTERLIKLLEDAINAERSRTESITLSLPAEVSAE</sequence>
<comment type="pathway">
    <text evidence="6">Protein modification; protein ubiquitination.</text>
</comment>
<keyword evidence="3 6" id="KW-0863">Zinc-finger</keyword>
<protein>
    <recommendedName>
        <fullName evidence="6">E3 ubiquitin protein ligase</fullName>
        <ecNumber evidence="6">2.3.2.27</ecNumber>
    </recommendedName>
</protein>
<dbReference type="AlphaFoldDB" id="A0A2I0HTB7"/>
<evidence type="ECO:0000313" key="8">
    <source>
        <dbReference type="EMBL" id="PKI34720.1"/>
    </source>
</evidence>
<dbReference type="GO" id="GO:0061630">
    <property type="term" value="F:ubiquitin protein ligase activity"/>
    <property type="evidence" value="ECO:0007669"/>
    <property type="project" value="UniProtKB-EC"/>
</dbReference>
<keyword evidence="6" id="KW-0833">Ubl conjugation pathway</keyword>
<reference evidence="8 9" key="1">
    <citation type="submission" date="2017-11" db="EMBL/GenBank/DDBJ databases">
        <title>De-novo sequencing of pomegranate (Punica granatum L.) genome.</title>
        <authorList>
            <person name="Akparov Z."/>
            <person name="Amiraslanov A."/>
            <person name="Hajiyeva S."/>
            <person name="Abbasov M."/>
            <person name="Kaur K."/>
            <person name="Hamwieh A."/>
            <person name="Solovyev V."/>
            <person name="Salamov A."/>
            <person name="Braich B."/>
            <person name="Kosarev P."/>
            <person name="Mahmoud A."/>
            <person name="Hajiyev E."/>
            <person name="Babayeva S."/>
            <person name="Izzatullayeva V."/>
            <person name="Mammadov A."/>
            <person name="Mammadov A."/>
            <person name="Sharifova S."/>
            <person name="Ojaghi J."/>
            <person name="Eynullazada K."/>
            <person name="Bayramov B."/>
            <person name="Abdulazimova A."/>
            <person name="Shahmuradov I."/>
        </authorList>
    </citation>
    <scope>NUCLEOTIDE SEQUENCE [LARGE SCALE GENOMIC DNA]</scope>
    <source>
        <strain evidence="9">cv. AG2017</strain>
        <tissue evidence="8">Leaf</tissue>
    </source>
</reference>
<accession>A0A2I0HTB7</accession>
<dbReference type="EMBL" id="PGOL01005745">
    <property type="protein sequence ID" value="PKI34720.1"/>
    <property type="molecule type" value="Genomic_DNA"/>
</dbReference>
<evidence type="ECO:0000256" key="1">
    <source>
        <dbReference type="ARBA" id="ARBA00004123"/>
    </source>
</evidence>
<feature type="non-terminal residue" evidence="8">
    <location>
        <position position="170"/>
    </location>
</feature>
<dbReference type="PANTHER" id="PTHR23163">
    <property type="entry name" value="RING FINGER PROTEIN-RELATED"/>
    <property type="match status" value="1"/>
</dbReference>
<evidence type="ECO:0000313" key="9">
    <source>
        <dbReference type="Proteomes" id="UP000233551"/>
    </source>
</evidence>
<dbReference type="GO" id="GO:0006325">
    <property type="term" value="P:chromatin organization"/>
    <property type="evidence" value="ECO:0007669"/>
    <property type="project" value="UniProtKB-KW"/>
</dbReference>
<comment type="catalytic activity">
    <reaction evidence="6">
        <text>S-ubiquitinyl-[E2 ubiquitin-conjugating enzyme]-L-cysteine + [acceptor protein]-L-lysine = [E2 ubiquitin-conjugating enzyme]-L-cysteine + N(6)-ubiquitinyl-[acceptor protein]-L-lysine.</text>
        <dbReference type="EC" id="2.3.2.27"/>
    </reaction>
</comment>
<dbReference type="InterPro" id="IPR013956">
    <property type="entry name" value="E3_ubiquit_lig_Bre1"/>
</dbReference>
<evidence type="ECO:0000256" key="5">
    <source>
        <dbReference type="ARBA" id="ARBA00023242"/>
    </source>
</evidence>
<keyword evidence="4 6" id="KW-0862">Zinc</keyword>
<keyword evidence="2 6" id="KW-0479">Metal-binding</keyword>
<dbReference type="GO" id="GO:0016567">
    <property type="term" value="P:protein ubiquitination"/>
    <property type="evidence" value="ECO:0007669"/>
    <property type="project" value="UniProtKB-UniRule"/>
</dbReference>